<evidence type="ECO:0000256" key="1">
    <source>
        <dbReference type="ARBA" id="ARBA00006987"/>
    </source>
</evidence>
<dbReference type="Pfam" id="PF03401">
    <property type="entry name" value="TctC"/>
    <property type="match status" value="1"/>
</dbReference>
<dbReference type="EMBL" id="NJIH01000001">
    <property type="protein sequence ID" value="OWT66173.1"/>
    <property type="molecule type" value="Genomic_DNA"/>
</dbReference>
<organism evidence="2 3">
    <name type="scientific">Candidimonas nitroreducens</name>
    <dbReference type="NCBI Taxonomy" id="683354"/>
    <lineage>
        <taxon>Bacteria</taxon>
        <taxon>Pseudomonadati</taxon>
        <taxon>Pseudomonadota</taxon>
        <taxon>Betaproteobacteria</taxon>
        <taxon>Burkholderiales</taxon>
        <taxon>Alcaligenaceae</taxon>
        <taxon>Candidimonas</taxon>
    </lineage>
</organism>
<dbReference type="PIRSF" id="PIRSF017082">
    <property type="entry name" value="YflP"/>
    <property type="match status" value="1"/>
</dbReference>
<accession>A0A225N071</accession>
<evidence type="ECO:0000313" key="2">
    <source>
        <dbReference type="EMBL" id="OWT66173.1"/>
    </source>
</evidence>
<gene>
    <name evidence="2" type="ORF">CEY11_00010</name>
</gene>
<dbReference type="PANTHER" id="PTHR42928:SF5">
    <property type="entry name" value="BLR1237 PROTEIN"/>
    <property type="match status" value="1"/>
</dbReference>
<reference evidence="3" key="1">
    <citation type="submission" date="2017-06" db="EMBL/GenBank/DDBJ databases">
        <title>Herbaspirillum phytohormonus sp. nov., isolated from the root nodule of Robinia pseudoacacia in lead-zinc mine.</title>
        <authorList>
            <person name="Fan M."/>
            <person name="Lin Y."/>
        </authorList>
    </citation>
    <scope>NUCLEOTIDE SEQUENCE [LARGE SCALE GENOMIC DNA]</scope>
    <source>
        <strain evidence="3">SC-089</strain>
    </source>
</reference>
<dbReference type="InterPro" id="IPR005064">
    <property type="entry name" value="BUG"/>
</dbReference>
<dbReference type="PANTHER" id="PTHR42928">
    <property type="entry name" value="TRICARBOXYLATE-BINDING PROTEIN"/>
    <property type="match status" value="1"/>
</dbReference>
<dbReference type="Gene3D" id="3.40.190.10">
    <property type="entry name" value="Periplasmic binding protein-like II"/>
    <property type="match status" value="1"/>
</dbReference>
<dbReference type="InterPro" id="IPR042100">
    <property type="entry name" value="Bug_dom1"/>
</dbReference>
<dbReference type="SUPFAM" id="SSF53850">
    <property type="entry name" value="Periplasmic binding protein-like II"/>
    <property type="match status" value="1"/>
</dbReference>
<dbReference type="Proteomes" id="UP000214603">
    <property type="component" value="Unassembled WGS sequence"/>
</dbReference>
<name>A0A225N071_9BURK</name>
<dbReference type="Gene3D" id="3.40.190.150">
    <property type="entry name" value="Bordetella uptake gene, domain 1"/>
    <property type="match status" value="1"/>
</dbReference>
<dbReference type="CDD" id="cd07012">
    <property type="entry name" value="PBP2_Bug_TTT"/>
    <property type="match status" value="1"/>
</dbReference>
<dbReference type="AlphaFoldDB" id="A0A225N071"/>
<evidence type="ECO:0000313" key="3">
    <source>
        <dbReference type="Proteomes" id="UP000214603"/>
    </source>
</evidence>
<keyword evidence="3" id="KW-1185">Reference proteome</keyword>
<protein>
    <recommendedName>
        <fullName evidence="4">ABC transporter substrate-binding protein</fullName>
    </recommendedName>
</protein>
<comment type="caution">
    <text evidence="2">The sequence shown here is derived from an EMBL/GenBank/DDBJ whole genome shotgun (WGS) entry which is preliminary data.</text>
</comment>
<evidence type="ECO:0008006" key="4">
    <source>
        <dbReference type="Google" id="ProtNLM"/>
    </source>
</evidence>
<sequence length="331" mass="35109">MQFEIKNQEIFMRALIKAFYLMMAFVFLPSAWAGAYPDKPIRLIVPYAAGGATDVLARMLAMKMGALLKQPIIVVDQAGAGGTIGAANVAHATPDGYTLLFGTSSTQAINPVVYSKLSYDAVKDFAPITTVAMSDYALVVPGNSPYKTIGELLHSKSSKPLRYASNGVGTTSHLASALLAIKTGLNVLHIPYRASAPAENDLMGGQVDFLIDNSSTAVQNASTGKLRILATTGAERGDITKNIPTLAEAGVKGYEIVGWWMLVAPKGTPDNVLEKLHSAAVQAMKDPEVAKRMKALGASPTPSSSEDAQKFVASELKKFKDIAAAIHLQLD</sequence>
<comment type="similarity">
    <text evidence="1">Belongs to the UPF0065 (bug) family.</text>
</comment>
<proteinExistence type="inferred from homology"/>